<dbReference type="Pfam" id="PF12481">
    <property type="entry name" value="DUF3700"/>
    <property type="match status" value="1"/>
</dbReference>
<evidence type="ECO:0000313" key="5">
    <source>
        <dbReference type="Proteomes" id="UP000002051"/>
    </source>
</evidence>
<proteinExistence type="predicted"/>
<reference evidence="3 5" key="1">
    <citation type="journal article" date="2011" name="Nature">
        <title>The Medicago genome provides insight into the evolution of rhizobial symbioses.</title>
        <authorList>
            <person name="Young N.D."/>
            <person name="Debelle F."/>
            <person name="Oldroyd G.E."/>
            <person name="Geurts R."/>
            <person name="Cannon S.B."/>
            <person name="Udvardi M.K."/>
            <person name="Benedito V.A."/>
            <person name="Mayer K.F."/>
            <person name="Gouzy J."/>
            <person name="Schoof H."/>
            <person name="Van de Peer Y."/>
            <person name="Proost S."/>
            <person name="Cook D.R."/>
            <person name="Meyers B.C."/>
            <person name="Spannagl M."/>
            <person name="Cheung F."/>
            <person name="De Mita S."/>
            <person name="Krishnakumar V."/>
            <person name="Gundlach H."/>
            <person name="Zhou S."/>
            <person name="Mudge J."/>
            <person name="Bharti A.K."/>
            <person name="Murray J.D."/>
            <person name="Naoumkina M.A."/>
            <person name="Rosen B."/>
            <person name="Silverstein K.A."/>
            <person name="Tang H."/>
            <person name="Rombauts S."/>
            <person name="Zhao P.X."/>
            <person name="Zhou P."/>
            <person name="Barbe V."/>
            <person name="Bardou P."/>
            <person name="Bechner M."/>
            <person name="Bellec A."/>
            <person name="Berger A."/>
            <person name="Berges H."/>
            <person name="Bidwell S."/>
            <person name="Bisseling T."/>
            <person name="Choisne N."/>
            <person name="Couloux A."/>
            <person name="Denny R."/>
            <person name="Deshpande S."/>
            <person name="Dai X."/>
            <person name="Doyle J.J."/>
            <person name="Dudez A.M."/>
            <person name="Farmer A.D."/>
            <person name="Fouteau S."/>
            <person name="Franken C."/>
            <person name="Gibelin C."/>
            <person name="Gish J."/>
            <person name="Goldstein S."/>
            <person name="Gonzalez A.J."/>
            <person name="Green P.J."/>
            <person name="Hallab A."/>
            <person name="Hartog M."/>
            <person name="Hua A."/>
            <person name="Humphray S.J."/>
            <person name="Jeong D.H."/>
            <person name="Jing Y."/>
            <person name="Jocker A."/>
            <person name="Kenton S.M."/>
            <person name="Kim D.J."/>
            <person name="Klee K."/>
            <person name="Lai H."/>
            <person name="Lang C."/>
            <person name="Lin S."/>
            <person name="Macmil S.L."/>
            <person name="Magdelenat G."/>
            <person name="Matthews L."/>
            <person name="McCorrison J."/>
            <person name="Monaghan E.L."/>
            <person name="Mun J.H."/>
            <person name="Najar F.Z."/>
            <person name="Nicholson C."/>
            <person name="Noirot C."/>
            <person name="O'Bleness M."/>
            <person name="Paule C.R."/>
            <person name="Poulain J."/>
            <person name="Prion F."/>
            <person name="Qin B."/>
            <person name="Qu C."/>
            <person name="Retzel E.F."/>
            <person name="Riddle C."/>
            <person name="Sallet E."/>
            <person name="Samain S."/>
            <person name="Samson N."/>
            <person name="Sanders I."/>
            <person name="Saurat O."/>
            <person name="Scarpelli C."/>
            <person name="Schiex T."/>
            <person name="Segurens B."/>
            <person name="Severin A.J."/>
            <person name="Sherrier D.J."/>
            <person name="Shi R."/>
            <person name="Sims S."/>
            <person name="Singer S.R."/>
            <person name="Sinharoy S."/>
            <person name="Sterck L."/>
            <person name="Viollet A."/>
            <person name="Wang B.B."/>
            <person name="Wang K."/>
            <person name="Wang M."/>
            <person name="Wang X."/>
            <person name="Warfsmann J."/>
            <person name="Weissenbach J."/>
            <person name="White D.D."/>
            <person name="White J.D."/>
            <person name="Wiley G.B."/>
            <person name="Wincker P."/>
            <person name="Xing Y."/>
            <person name="Yang L."/>
            <person name="Yao Z."/>
            <person name="Ying F."/>
            <person name="Zhai J."/>
            <person name="Zhou L."/>
            <person name="Zuber A."/>
            <person name="Denarie J."/>
            <person name="Dixon R.A."/>
            <person name="May G.D."/>
            <person name="Schwartz D.C."/>
            <person name="Rogers J."/>
            <person name="Quetier F."/>
            <person name="Town C.D."/>
            <person name="Roe B.A."/>
        </authorList>
    </citation>
    <scope>NUCLEOTIDE SEQUENCE [LARGE SCALE GENOMIC DNA]</scope>
    <source>
        <strain evidence="3">A17</strain>
        <strain evidence="4 5">cv. Jemalong A17</strain>
    </source>
</reference>
<organism evidence="3 5">
    <name type="scientific">Medicago truncatula</name>
    <name type="common">Barrel medic</name>
    <name type="synonym">Medicago tribuloides</name>
    <dbReference type="NCBI Taxonomy" id="3880"/>
    <lineage>
        <taxon>Eukaryota</taxon>
        <taxon>Viridiplantae</taxon>
        <taxon>Streptophyta</taxon>
        <taxon>Embryophyta</taxon>
        <taxon>Tracheophyta</taxon>
        <taxon>Spermatophyta</taxon>
        <taxon>Magnoliopsida</taxon>
        <taxon>eudicotyledons</taxon>
        <taxon>Gunneridae</taxon>
        <taxon>Pentapetalae</taxon>
        <taxon>rosids</taxon>
        <taxon>fabids</taxon>
        <taxon>Fabales</taxon>
        <taxon>Fabaceae</taxon>
        <taxon>Papilionoideae</taxon>
        <taxon>50 kb inversion clade</taxon>
        <taxon>NPAAA clade</taxon>
        <taxon>Hologalegina</taxon>
        <taxon>IRL clade</taxon>
        <taxon>Trifolieae</taxon>
        <taxon>Medicago</taxon>
    </lineage>
</organism>
<evidence type="ECO:0000313" key="4">
    <source>
        <dbReference type="EnsemblPlants" id="KEH22834"/>
    </source>
</evidence>
<dbReference type="PANTHER" id="PTHR45952">
    <property type="entry name" value="ALUMINUM INDUCED PROTEIN WITH YGL AND LRDR MOTIFS"/>
    <property type="match status" value="1"/>
</dbReference>
<dbReference type="InterPro" id="IPR044828">
    <property type="entry name" value="TSJT1-like"/>
</dbReference>
<keyword evidence="5" id="KW-1185">Reference proteome</keyword>
<dbReference type="STRING" id="3880.A0A072TZA7"/>
<evidence type="ECO:0000256" key="1">
    <source>
        <dbReference type="SAM" id="Phobius"/>
    </source>
</evidence>
<dbReference type="EMBL" id="CM001223">
    <property type="protein sequence ID" value="KEH22834.1"/>
    <property type="molecule type" value="Genomic_DNA"/>
</dbReference>
<dbReference type="HOGENOM" id="CLU_2458231_0_0_1"/>
<evidence type="ECO:0000259" key="2">
    <source>
        <dbReference type="Pfam" id="PF12481"/>
    </source>
</evidence>
<dbReference type="Proteomes" id="UP000002051">
    <property type="component" value="Unassembled WGS sequence"/>
</dbReference>
<reference evidence="3 5" key="2">
    <citation type="journal article" date="2014" name="BMC Genomics">
        <title>An improved genome release (version Mt4.0) for the model legume Medicago truncatula.</title>
        <authorList>
            <person name="Tang H."/>
            <person name="Krishnakumar V."/>
            <person name="Bidwell S."/>
            <person name="Rosen B."/>
            <person name="Chan A."/>
            <person name="Zhou S."/>
            <person name="Gentzbittel L."/>
            <person name="Childs K.L."/>
            <person name="Yandell M."/>
            <person name="Gundlach H."/>
            <person name="Mayer K.F."/>
            <person name="Schwartz D.C."/>
            <person name="Town C.D."/>
        </authorList>
    </citation>
    <scope>GENOME REANNOTATION</scope>
    <source>
        <strain evidence="3">A17</strain>
        <strain evidence="4 5">cv. Jemalong A17</strain>
    </source>
</reference>
<evidence type="ECO:0000313" key="3">
    <source>
        <dbReference type="EMBL" id="KEH22834.1"/>
    </source>
</evidence>
<reference evidence="4" key="3">
    <citation type="submission" date="2015-04" db="UniProtKB">
        <authorList>
            <consortium name="EnsemblPlants"/>
        </authorList>
    </citation>
    <scope>IDENTIFICATION</scope>
    <source>
        <strain evidence="4">cv. Jemalong A17</strain>
    </source>
</reference>
<name>A0A072TZA7_MEDTR</name>
<accession>A0A072TZA7</accession>
<dbReference type="AlphaFoldDB" id="A0A072TZA7"/>
<dbReference type="PANTHER" id="PTHR45952:SF2">
    <property type="entry name" value="OS04G0679400 PROTEIN"/>
    <property type="match status" value="1"/>
</dbReference>
<keyword evidence="1 3" id="KW-0812">Transmembrane</keyword>
<protein>
    <submittedName>
        <fullName evidence="3">Transmembrane protein, putative</fullName>
    </submittedName>
</protein>
<gene>
    <name evidence="3" type="ordered locus">MTR_7g059340</name>
</gene>
<dbReference type="InterPro" id="IPR024286">
    <property type="entry name" value="DUF3700"/>
</dbReference>
<feature type="transmembrane region" description="Helical" evidence="1">
    <location>
        <begin position="40"/>
        <end position="62"/>
    </location>
</feature>
<keyword evidence="1" id="KW-0472">Membrane</keyword>
<sequence length="89" mass="9864">MKSDIFNSFYEDEFGPTTLHDRGPYPPDQVAKELDGSFSFVVYDSTVGTVLLVSGPVVGVLFRLARSEGLLQLLGQATFKSFPDSSVWW</sequence>
<dbReference type="EnsemblPlants" id="KEH22834">
    <property type="protein sequence ID" value="KEH22834"/>
    <property type="gene ID" value="MTR_7g059340"/>
</dbReference>
<feature type="domain" description="DUF3700" evidence="2">
    <location>
        <begin position="18"/>
        <end position="55"/>
    </location>
</feature>
<keyword evidence="1" id="KW-1133">Transmembrane helix</keyword>